<dbReference type="AlphaFoldDB" id="A0AAE6RDR3"/>
<proteinExistence type="inferred from homology"/>
<evidence type="ECO:0000313" key="3">
    <source>
        <dbReference type="EMBL" id="QHB28809.1"/>
    </source>
</evidence>
<dbReference type="Pfam" id="PF13561">
    <property type="entry name" value="adh_short_C2"/>
    <property type="match status" value="1"/>
</dbReference>
<accession>A0AAE6RDR3</accession>
<dbReference type="GO" id="GO:0016491">
    <property type="term" value="F:oxidoreductase activity"/>
    <property type="evidence" value="ECO:0007669"/>
    <property type="project" value="UniProtKB-KW"/>
</dbReference>
<dbReference type="InterPro" id="IPR002347">
    <property type="entry name" value="SDR_fam"/>
</dbReference>
<dbReference type="EMBL" id="CP040324">
    <property type="protein sequence ID" value="QHB28809.1"/>
    <property type="molecule type" value="Genomic_DNA"/>
</dbReference>
<organism evidence="3 4">
    <name type="scientific">Pseudomonas monteilii</name>
    <dbReference type="NCBI Taxonomy" id="76759"/>
    <lineage>
        <taxon>Bacteria</taxon>
        <taxon>Pseudomonadati</taxon>
        <taxon>Pseudomonadota</taxon>
        <taxon>Gammaproteobacteria</taxon>
        <taxon>Pseudomonadales</taxon>
        <taxon>Pseudomonadaceae</taxon>
        <taxon>Pseudomonas</taxon>
    </lineage>
</organism>
<evidence type="ECO:0000256" key="1">
    <source>
        <dbReference type="ARBA" id="ARBA00006484"/>
    </source>
</evidence>
<dbReference type="Proteomes" id="UP000464593">
    <property type="component" value="Chromosome"/>
</dbReference>
<name>A0AAE6RDR3_9PSED</name>
<dbReference type="PANTHER" id="PTHR43639:SF1">
    <property type="entry name" value="SHORT-CHAIN DEHYDROGENASE_REDUCTASE FAMILY PROTEIN"/>
    <property type="match status" value="1"/>
</dbReference>
<reference evidence="3 4" key="1">
    <citation type="submission" date="2019-05" db="EMBL/GenBank/DDBJ databases">
        <title>Complete genome sequence of Pseudomonas Pseudomonas resinovorans.</title>
        <authorList>
            <person name="Chen H.-P."/>
        </authorList>
    </citation>
    <scope>NUCLEOTIDE SEQUENCE [LARGE SCALE GENOMIC DNA]</scope>
    <source>
        <strain evidence="3 4">TCU-CK1</strain>
    </source>
</reference>
<dbReference type="Gene3D" id="3.40.50.720">
    <property type="entry name" value="NAD(P)-binding Rossmann-like Domain"/>
    <property type="match status" value="1"/>
</dbReference>
<dbReference type="PRINTS" id="PR00080">
    <property type="entry name" value="SDRFAMILY"/>
</dbReference>
<dbReference type="PROSITE" id="PS00061">
    <property type="entry name" value="ADH_SHORT"/>
    <property type="match status" value="1"/>
</dbReference>
<dbReference type="SUPFAM" id="SSF51735">
    <property type="entry name" value="NAD(P)-binding Rossmann-fold domains"/>
    <property type="match status" value="1"/>
</dbReference>
<dbReference type="InterPro" id="IPR036291">
    <property type="entry name" value="NAD(P)-bd_dom_sf"/>
</dbReference>
<keyword evidence="2" id="KW-0560">Oxidoreductase</keyword>
<sequence>MAQYGAKVIATDIDFESVSAVVADINREYPGAALALKHDVASKASWLAVVEAAVDAYGPINVLVNNAGILAPATYDILTYEQWSRIMDVNAWSQFVGMQTVIPHMKNAGIGSIVNIASLATVNACGRFTAYTASKGAVDALSRAAAIELAPFNIRVNSINPGVIHTAMVDEAFPNQAAMDAVAAAQPLKRLGKPIDVAYLVVYLASDEAYFTTGTAQNIDGGLSVMGGVSPQLERS</sequence>
<dbReference type="FunFam" id="3.40.50.720:FF:000084">
    <property type="entry name" value="Short-chain dehydrogenase reductase"/>
    <property type="match status" value="1"/>
</dbReference>
<evidence type="ECO:0000256" key="2">
    <source>
        <dbReference type="ARBA" id="ARBA00023002"/>
    </source>
</evidence>
<dbReference type="InterPro" id="IPR020904">
    <property type="entry name" value="Sc_DH/Rdtase_CS"/>
</dbReference>
<dbReference type="PRINTS" id="PR00081">
    <property type="entry name" value="GDHRDH"/>
</dbReference>
<evidence type="ECO:0000313" key="4">
    <source>
        <dbReference type="Proteomes" id="UP000464593"/>
    </source>
</evidence>
<protein>
    <submittedName>
        <fullName evidence="3">Short-chain dehydrogenase/reductase family oxidoreductase</fullName>
    </submittedName>
</protein>
<gene>
    <name evidence="3" type="ORF">TCK1_3463</name>
</gene>
<comment type="similarity">
    <text evidence="1">Belongs to the short-chain dehydrogenases/reductases (SDR) family.</text>
</comment>
<dbReference type="PANTHER" id="PTHR43639">
    <property type="entry name" value="OXIDOREDUCTASE, SHORT-CHAIN DEHYDROGENASE/REDUCTASE FAMILY (AFU_ORTHOLOGUE AFUA_5G02870)"/>
    <property type="match status" value="1"/>
</dbReference>